<feature type="region of interest" description="Disordered" evidence="1">
    <location>
        <begin position="25"/>
        <end position="48"/>
    </location>
</feature>
<accession>W6PWY8</accession>
<dbReference type="EMBL" id="HG792015">
    <property type="protein sequence ID" value="CDM28470.1"/>
    <property type="molecule type" value="Genomic_DNA"/>
</dbReference>
<reference evidence="2" key="1">
    <citation type="journal article" date="2014" name="Nat. Commun.">
        <title>Multiple recent horizontal transfers of a large genomic region in cheese making fungi.</title>
        <authorList>
            <person name="Cheeseman K."/>
            <person name="Ropars J."/>
            <person name="Renault P."/>
            <person name="Dupont J."/>
            <person name="Gouzy J."/>
            <person name="Branca A."/>
            <person name="Abraham A.L."/>
            <person name="Ceppi M."/>
            <person name="Conseiller E."/>
            <person name="Debuchy R."/>
            <person name="Malagnac F."/>
            <person name="Goarin A."/>
            <person name="Silar P."/>
            <person name="Lacoste S."/>
            <person name="Sallet E."/>
            <person name="Bensimon A."/>
            <person name="Giraud T."/>
            <person name="Brygoo Y."/>
        </authorList>
    </citation>
    <scope>NUCLEOTIDE SEQUENCE [LARGE SCALE GENOMIC DNA]</scope>
    <source>
        <strain evidence="2">FM164</strain>
    </source>
</reference>
<organism evidence="2 3">
    <name type="scientific">Penicillium roqueforti (strain FM164)</name>
    <dbReference type="NCBI Taxonomy" id="1365484"/>
    <lineage>
        <taxon>Eukaryota</taxon>
        <taxon>Fungi</taxon>
        <taxon>Dikarya</taxon>
        <taxon>Ascomycota</taxon>
        <taxon>Pezizomycotina</taxon>
        <taxon>Eurotiomycetes</taxon>
        <taxon>Eurotiomycetidae</taxon>
        <taxon>Eurotiales</taxon>
        <taxon>Aspergillaceae</taxon>
        <taxon>Penicillium</taxon>
    </lineage>
</organism>
<keyword evidence="3" id="KW-1185">Reference proteome</keyword>
<evidence type="ECO:0000313" key="2">
    <source>
        <dbReference type="EMBL" id="CDM28470.1"/>
    </source>
</evidence>
<dbReference type="AlphaFoldDB" id="W6PWY8"/>
<name>W6PWY8_PENRF</name>
<gene>
    <name evidence="2" type="ORF">PROQFM164_S01g002281</name>
</gene>
<protein>
    <submittedName>
        <fullName evidence="2">Genomic scaffold, ProqFM164S01</fullName>
    </submittedName>
</protein>
<evidence type="ECO:0000313" key="3">
    <source>
        <dbReference type="Proteomes" id="UP000030686"/>
    </source>
</evidence>
<proteinExistence type="predicted"/>
<sequence>MVGPHTIDNDVLNEKDSPVLFPHSATAKRHCRPTSVKQEPPASVGTRNGKFCQRRWGSAKHTDYYNMLMY</sequence>
<dbReference type="Proteomes" id="UP000030686">
    <property type="component" value="Unassembled WGS sequence"/>
</dbReference>
<evidence type="ECO:0000256" key="1">
    <source>
        <dbReference type="SAM" id="MobiDB-lite"/>
    </source>
</evidence>